<gene>
    <name evidence="3" type="ORF">SNOG_01673</name>
</gene>
<organism evidence="3 4">
    <name type="scientific">Phaeosphaeria nodorum (strain SN15 / ATCC MYA-4574 / FGSC 10173)</name>
    <name type="common">Glume blotch fungus</name>
    <name type="synonym">Parastagonospora nodorum</name>
    <dbReference type="NCBI Taxonomy" id="321614"/>
    <lineage>
        <taxon>Eukaryota</taxon>
        <taxon>Fungi</taxon>
        <taxon>Dikarya</taxon>
        <taxon>Ascomycota</taxon>
        <taxon>Pezizomycotina</taxon>
        <taxon>Dothideomycetes</taxon>
        <taxon>Pleosporomycetidae</taxon>
        <taxon>Pleosporales</taxon>
        <taxon>Pleosporineae</taxon>
        <taxon>Phaeosphaeriaceae</taxon>
        <taxon>Parastagonospora</taxon>
    </lineage>
</organism>
<dbReference type="RefSeq" id="XP_001792309.1">
    <property type="nucleotide sequence ID" value="XM_001792257.1"/>
</dbReference>
<evidence type="ECO:0000256" key="2">
    <source>
        <dbReference type="SAM" id="SignalP"/>
    </source>
</evidence>
<keyword evidence="2" id="KW-0732">Signal</keyword>
<name>Q0V2U1_PHANO</name>
<dbReference type="InParanoid" id="Q0V2U1"/>
<dbReference type="AlphaFoldDB" id="Q0V2U1"/>
<feature type="chain" id="PRO_5004178600" evidence="2">
    <location>
        <begin position="24"/>
        <end position="79"/>
    </location>
</feature>
<dbReference type="GeneID" id="5969154"/>
<dbReference type="EMBL" id="CH445326">
    <property type="protein sequence ID" value="EAT91322.1"/>
    <property type="molecule type" value="Genomic_DNA"/>
</dbReference>
<evidence type="ECO:0000313" key="3">
    <source>
        <dbReference type="EMBL" id="EAT91322.1"/>
    </source>
</evidence>
<accession>Q0V2U1</accession>
<dbReference type="KEGG" id="pno:SNOG_01673"/>
<feature type="region of interest" description="Disordered" evidence="1">
    <location>
        <begin position="56"/>
        <end position="79"/>
    </location>
</feature>
<sequence>MSITRTICTQFLGVLCWPCYAFAICVCPTYVEEDPESQKVKRDGFTKNGFGWGSPDAFGRTVTPINSTYPRSATSSNGG</sequence>
<reference evidence="4" key="1">
    <citation type="journal article" date="2007" name="Plant Cell">
        <title>Dothideomycete-plant interactions illuminated by genome sequencing and EST analysis of the wheat pathogen Stagonospora nodorum.</title>
        <authorList>
            <person name="Hane J.K."/>
            <person name="Lowe R.G."/>
            <person name="Solomon P.S."/>
            <person name="Tan K.C."/>
            <person name="Schoch C.L."/>
            <person name="Spatafora J.W."/>
            <person name="Crous P.W."/>
            <person name="Kodira C."/>
            <person name="Birren B.W."/>
            <person name="Galagan J.E."/>
            <person name="Torriani S.F."/>
            <person name="McDonald B.A."/>
            <person name="Oliver R.P."/>
        </authorList>
    </citation>
    <scope>NUCLEOTIDE SEQUENCE [LARGE SCALE GENOMIC DNA]</scope>
    <source>
        <strain evidence="4">SN15 / ATCC MYA-4574 / FGSC 10173</strain>
    </source>
</reference>
<evidence type="ECO:0000256" key="1">
    <source>
        <dbReference type="SAM" id="MobiDB-lite"/>
    </source>
</evidence>
<protein>
    <submittedName>
        <fullName evidence="3">Uncharacterized protein</fullName>
    </submittedName>
</protein>
<feature type="compositionally biased region" description="Polar residues" evidence="1">
    <location>
        <begin position="63"/>
        <end position="79"/>
    </location>
</feature>
<dbReference type="Proteomes" id="UP000001055">
    <property type="component" value="Unassembled WGS sequence"/>
</dbReference>
<evidence type="ECO:0000313" key="4">
    <source>
        <dbReference type="Proteomes" id="UP000001055"/>
    </source>
</evidence>
<dbReference type="HOGENOM" id="CLU_2606809_0_0_1"/>
<feature type="signal peptide" evidence="2">
    <location>
        <begin position="1"/>
        <end position="23"/>
    </location>
</feature>
<proteinExistence type="predicted"/>